<sequence length="862" mass="96174">QQQQQQQQSQSAPAYPPAVPPPEKPIGFSTPTTLKPLPSNQTRHRKSKLQSRTSMKEGTSSEEDASPRGNTESADKTADFTEKDLLLYIYGAQKAKMGPEMAKFDASLKSKSNLDLATTSRSSILPGNSLAAKIRQYLSSPVSWQPSADQRNLIGHMILQRLKNDNGDLGLKVAGGRSTANGRLGAFVTKVRPGSVADIVGQLRPGDEVLEWNGHCLQNASLEHVRQIVTSSKNDSQIELIVSRSMSMPGGDDFLNIRRSATGFSDYPDYRLSYENTITIDPTTGMRHSQTHTRPFLSARGVGEISPLAQQQQIQQPMTYNIPRVRNVSAGPSRQKFSVPDMPFSMSQQLISRQHSPLAMQAAINAAGTGQTMISQAQIFGTIEIALLYLPQERELIVNVLGALDLPPRRDGALRNPYAKLFLLPDRSEKSIRQTTVLAETISPQWNESFYYRNLTEPILMSRVLEVTVWDYDKYEANAFLGEVLIDFSTVLLDNQPFSYTLMEMDDENPVRLRLRNRRYSSSTPPPRPYSEMAHYKSSNLRKPRGTEGGGYRARIDDDYDTGEYDYGQHIPRSRTYDRAGIGGVITGGNGVQQQPHNSCYNCGSGTADWNINSTQTSGAQQNPAATSNGYISDKYATQMSSRYYSQRPHSATAIRKDPMLEGEDGSPHSQQQQQRYRTRPRHHRHSQDPSYRMSPLNSPYGLPEEPRQKPRRYEPPPMDPAAPLPPQHHQQQPQQQLPQQPILPPHMQSYNNGEYGSDGSETMSVNSAQSMQNRQIIRQHQQQQSQQQLPFSSEDGEGSSNSLRHQSYVNDDYGQNISMEEATQSDTTIKSGAQALKEMKERKKSLMTRLIPGRGAGAGMG</sequence>
<proteinExistence type="predicted"/>
<accession>A0AC35G8Z7</accession>
<name>A0AC35G8Z7_9BILA</name>
<protein>
    <submittedName>
        <fullName evidence="2">Regulating synaptic membrane exocytosis protein 2</fullName>
    </submittedName>
</protein>
<reference evidence="2" key="1">
    <citation type="submission" date="2022-11" db="UniProtKB">
        <authorList>
            <consortium name="WormBaseParasite"/>
        </authorList>
    </citation>
    <scope>IDENTIFICATION</scope>
</reference>
<evidence type="ECO:0000313" key="2">
    <source>
        <dbReference type="WBParaSite" id="PS1159_v2.g24776.t1"/>
    </source>
</evidence>
<dbReference type="WBParaSite" id="PS1159_v2.g24776.t1">
    <property type="protein sequence ID" value="PS1159_v2.g24776.t1"/>
    <property type="gene ID" value="PS1159_v2.g24776"/>
</dbReference>
<evidence type="ECO:0000313" key="1">
    <source>
        <dbReference type="Proteomes" id="UP000887580"/>
    </source>
</evidence>
<dbReference type="Proteomes" id="UP000887580">
    <property type="component" value="Unplaced"/>
</dbReference>
<organism evidence="1 2">
    <name type="scientific">Panagrolaimus sp. PS1159</name>
    <dbReference type="NCBI Taxonomy" id="55785"/>
    <lineage>
        <taxon>Eukaryota</taxon>
        <taxon>Metazoa</taxon>
        <taxon>Ecdysozoa</taxon>
        <taxon>Nematoda</taxon>
        <taxon>Chromadorea</taxon>
        <taxon>Rhabditida</taxon>
        <taxon>Tylenchina</taxon>
        <taxon>Panagrolaimomorpha</taxon>
        <taxon>Panagrolaimoidea</taxon>
        <taxon>Panagrolaimidae</taxon>
        <taxon>Panagrolaimus</taxon>
    </lineage>
</organism>